<dbReference type="InterPro" id="IPR011877">
    <property type="entry name" value="Ribokinase"/>
</dbReference>
<dbReference type="GO" id="GO:0005829">
    <property type="term" value="C:cytosol"/>
    <property type="evidence" value="ECO:0007669"/>
    <property type="project" value="TreeGrafter"/>
</dbReference>
<comment type="subunit">
    <text evidence="12">Homodimer.</text>
</comment>
<comment type="pathway">
    <text evidence="12">Carbohydrate metabolism; D-ribose degradation; D-ribose 5-phosphate from beta-D-ribopyranose: step 2/2.</text>
</comment>
<feature type="binding site" evidence="12">
    <location>
        <position position="264"/>
    </location>
    <ligand>
        <name>K(+)</name>
        <dbReference type="ChEBI" id="CHEBI:29103"/>
    </ligand>
</feature>
<comment type="catalytic activity">
    <reaction evidence="12">
        <text>D-ribose + ATP = D-ribose 5-phosphate + ADP + H(+)</text>
        <dbReference type="Rhea" id="RHEA:13697"/>
        <dbReference type="ChEBI" id="CHEBI:15378"/>
        <dbReference type="ChEBI" id="CHEBI:30616"/>
        <dbReference type="ChEBI" id="CHEBI:47013"/>
        <dbReference type="ChEBI" id="CHEBI:78346"/>
        <dbReference type="ChEBI" id="CHEBI:456216"/>
        <dbReference type="EC" id="2.7.1.15"/>
    </reaction>
</comment>
<keyword evidence="4 12" id="KW-0808">Transferase</keyword>
<dbReference type="UniPathway" id="UPA00916">
    <property type="reaction ID" value="UER00889"/>
</dbReference>
<dbReference type="Pfam" id="PF00294">
    <property type="entry name" value="PfkB"/>
    <property type="match status" value="1"/>
</dbReference>
<evidence type="ECO:0000256" key="5">
    <source>
        <dbReference type="ARBA" id="ARBA00022723"/>
    </source>
</evidence>
<evidence type="ECO:0000256" key="3">
    <source>
        <dbReference type="ARBA" id="ARBA00016943"/>
    </source>
</evidence>
<evidence type="ECO:0000256" key="1">
    <source>
        <dbReference type="ARBA" id="ARBA00005380"/>
    </source>
</evidence>
<comment type="cofactor">
    <cofactor evidence="12">
        <name>Mg(2+)</name>
        <dbReference type="ChEBI" id="CHEBI:18420"/>
    </cofactor>
    <text evidence="12">Requires a divalent cation, most likely magnesium in vivo, as an electrophilic catalyst to aid phosphoryl group transfer. It is the chelate of the metal and the nucleotide that is the actual substrate.</text>
</comment>
<dbReference type="SUPFAM" id="SSF53613">
    <property type="entry name" value="Ribokinase-like"/>
    <property type="match status" value="1"/>
</dbReference>
<comment type="caution">
    <text evidence="14">The sequence shown here is derived from an EMBL/GenBank/DDBJ whole genome shotgun (WGS) entry which is preliminary data.</text>
</comment>
<feature type="binding site" evidence="12">
    <location>
        <position position="234"/>
    </location>
    <ligand>
        <name>substrate</name>
    </ligand>
</feature>
<dbReference type="InterPro" id="IPR029056">
    <property type="entry name" value="Ribokinase-like"/>
</dbReference>
<feature type="binding site" evidence="12">
    <location>
        <begin position="44"/>
        <end position="48"/>
    </location>
    <ligand>
        <name>substrate</name>
    </ligand>
</feature>
<evidence type="ECO:0000313" key="14">
    <source>
        <dbReference type="EMBL" id="GAS90537.1"/>
    </source>
</evidence>
<comment type="caution">
    <text evidence="12">Lacks conserved residue(s) required for the propagation of feature annotation.</text>
</comment>
<feature type="binding site" evidence="12">
    <location>
        <begin position="200"/>
        <end position="205"/>
    </location>
    <ligand>
        <name>ATP</name>
        <dbReference type="ChEBI" id="CHEBI:30616"/>
    </ligand>
</feature>
<dbReference type="HAMAP" id="MF_01987">
    <property type="entry name" value="Ribokinase"/>
    <property type="match status" value="1"/>
</dbReference>
<protein>
    <recommendedName>
        <fullName evidence="3 12">Ribokinase</fullName>
        <shortName evidence="12">RK</shortName>
        <ecNumber evidence="2 12">2.7.1.15</ecNumber>
    </recommendedName>
</protein>
<keyword evidence="9 12" id="KW-0460">Magnesium</keyword>
<keyword evidence="8 12" id="KW-0067">ATP-binding</keyword>
<dbReference type="RefSeq" id="WP_062830658.1">
    <property type="nucleotide sequence ID" value="NZ_BCSX01000040.1"/>
</dbReference>
<reference evidence="15" key="1">
    <citation type="journal article" date="2016" name="Genome Announc.">
        <title>Draft Genome Sequences of Five Rapidly Growing Mycobacterium Species, M. thermoresistibile, M. fortuitum subsp. acetamidolyticum, M. canariasense, M. brisbanense, and M. novocastrense.</title>
        <authorList>
            <person name="Katahira K."/>
            <person name="Ogura Y."/>
            <person name="Gotoh Y."/>
            <person name="Hayashi T."/>
        </authorList>
    </citation>
    <scope>NUCLEOTIDE SEQUENCE [LARGE SCALE GENOMIC DNA]</scope>
    <source>
        <strain evidence="15">JCM15654</strain>
    </source>
</reference>
<dbReference type="PANTHER" id="PTHR10584">
    <property type="entry name" value="SUGAR KINASE"/>
    <property type="match status" value="1"/>
</dbReference>
<dbReference type="GO" id="GO:0046872">
    <property type="term" value="F:metal ion binding"/>
    <property type="evidence" value="ECO:0007669"/>
    <property type="project" value="UniProtKB-KW"/>
</dbReference>
<keyword evidence="6 12" id="KW-0547">Nucleotide-binding</keyword>
<evidence type="ECO:0000313" key="15">
    <source>
        <dbReference type="Proteomes" id="UP000069620"/>
    </source>
</evidence>
<dbReference type="GO" id="GO:0019303">
    <property type="term" value="P:D-ribose catabolic process"/>
    <property type="evidence" value="ECO:0007669"/>
    <property type="project" value="UniProtKB-UniRule"/>
</dbReference>
<keyword evidence="11 12" id="KW-0119">Carbohydrate metabolism</keyword>
<sequence length="290" mass="30628">MPTGPEPLIAVLGSINLDLTVEVETLPRPGQTVLAHRVVRGLGGKGANQAAAAAQLLGRSRMIGAVGDDADGIWLREQLEGFGVDVSAVEFDDVLPSGMALIGVDRVGENSIIVVPGANAHAAASRSTLGDADALMLQFEIPIEEVVRAADQFEGFVAVNPSPSQRIPESLLKRADLFVVNAEEYRDMPELADAALVAVTLGAQGAELWERGRKTEALEAFPVSRVVSTVGAGDAFFAALTCALARAVPRRAALEIACRVAAVAVEDPCSQPRLDKLECYLERRASSPRR</sequence>
<evidence type="ECO:0000256" key="10">
    <source>
        <dbReference type="ARBA" id="ARBA00022958"/>
    </source>
</evidence>
<evidence type="ECO:0000256" key="11">
    <source>
        <dbReference type="ARBA" id="ARBA00023277"/>
    </source>
</evidence>
<reference evidence="15" key="2">
    <citation type="submission" date="2016-02" db="EMBL/GenBank/DDBJ databases">
        <title>Draft genome sequence of five rapidly growing Mycobacterium species.</title>
        <authorList>
            <person name="Katahira K."/>
            <person name="Gotou Y."/>
            <person name="Iida K."/>
            <person name="Ogura Y."/>
            <person name="Hayashi T."/>
        </authorList>
    </citation>
    <scope>NUCLEOTIDE SEQUENCE [LARGE SCALE GENOMIC DNA]</scope>
    <source>
        <strain evidence="15">JCM15654</strain>
    </source>
</reference>
<comment type="similarity">
    <text evidence="12">Belongs to the carbohydrate kinase PfkB family. Ribokinase subfamily.</text>
</comment>
<evidence type="ECO:0000256" key="6">
    <source>
        <dbReference type="ARBA" id="ARBA00022741"/>
    </source>
</evidence>
<comment type="function">
    <text evidence="12">Catalyzes the phosphorylation of ribose at O-5 in a reaction requiring ATP and magnesium. The resulting D-ribose-5-phosphate can then be used either for sythesis of nucleotides, histidine, and tryptophan, or as a component of the pentose phosphate pathway.</text>
</comment>
<evidence type="ECO:0000259" key="13">
    <source>
        <dbReference type="Pfam" id="PF00294"/>
    </source>
</evidence>
<dbReference type="InterPro" id="IPR002173">
    <property type="entry name" value="Carboh/pur_kinase_PfkB_CS"/>
</dbReference>
<feature type="binding site" evidence="12">
    <location>
        <begin position="16"/>
        <end position="18"/>
    </location>
    <ligand>
        <name>substrate</name>
    </ligand>
</feature>
<feature type="binding site" evidence="12">
    <location>
        <position position="230"/>
    </location>
    <ligand>
        <name>K(+)</name>
        <dbReference type="ChEBI" id="CHEBI:29103"/>
    </ligand>
</feature>
<keyword evidence="15" id="KW-1185">Reference proteome</keyword>
<feature type="domain" description="Carbohydrate kinase PfkB" evidence="13">
    <location>
        <begin position="8"/>
        <end position="271"/>
    </location>
</feature>
<keyword evidence="5 12" id="KW-0479">Metal-binding</keyword>
<dbReference type="PANTHER" id="PTHR10584:SF166">
    <property type="entry name" value="RIBOKINASE"/>
    <property type="match status" value="1"/>
</dbReference>
<comment type="similarity">
    <text evidence="1">Belongs to the carbohydrate kinase pfkB family.</text>
</comment>
<keyword evidence="10 12" id="KW-0630">Potassium</keyword>
<dbReference type="AlphaFoldDB" id="A0A100W2P5"/>
<dbReference type="PROSITE" id="PS00584">
    <property type="entry name" value="PFKB_KINASES_2"/>
    <property type="match status" value="1"/>
</dbReference>
<name>A0A100W2P5_9MYCO</name>
<comment type="subcellular location">
    <subcellularLocation>
        <location evidence="12">Cytoplasm</location>
    </subcellularLocation>
</comment>
<keyword evidence="12" id="KW-0963">Cytoplasm</keyword>
<proteinExistence type="inferred from homology"/>
<dbReference type="PRINTS" id="PR00990">
    <property type="entry name" value="RIBOKINASE"/>
</dbReference>
<feature type="active site" description="Proton acceptor" evidence="12">
    <location>
        <position position="234"/>
    </location>
</feature>
<dbReference type="Gene3D" id="3.40.1190.20">
    <property type="match status" value="1"/>
</dbReference>
<dbReference type="InterPro" id="IPR002139">
    <property type="entry name" value="Ribo/fructo_kinase"/>
</dbReference>
<gene>
    <name evidence="12" type="primary">rbsK</name>
    <name evidence="14" type="ORF">RMCB_4633</name>
</gene>
<comment type="activity regulation">
    <text evidence="12">Activated by a monovalent cation that binds near, but not in, the active site. The most likely occupant of the site in vivo is potassium. Ion binding induces a conformational change that may alter substrate affinity.</text>
</comment>
<evidence type="ECO:0000256" key="9">
    <source>
        <dbReference type="ARBA" id="ARBA00022842"/>
    </source>
</evidence>
<keyword evidence="7 12" id="KW-0418">Kinase</keyword>
<dbReference type="GO" id="GO:0005524">
    <property type="term" value="F:ATP binding"/>
    <property type="evidence" value="ECO:0007669"/>
    <property type="project" value="UniProtKB-UniRule"/>
</dbReference>
<dbReference type="EC" id="2.7.1.15" evidence="2 12"/>
<feature type="binding site" evidence="12">
    <location>
        <position position="181"/>
    </location>
    <ligand>
        <name>ATP</name>
        <dbReference type="ChEBI" id="CHEBI:30616"/>
    </ligand>
</feature>
<evidence type="ECO:0000256" key="2">
    <source>
        <dbReference type="ARBA" id="ARBA00012035"/>
    </source>
</evidence>
<dbReference type="Proteomes" id="UP000069620">
    <property type="component" value="Unassembled WGS sequence"/>
</dbReference>
<feature type="binding site" evidence="12">
    <location>
        <position position="267"/>
    </location>
    <ligand>
        <name>K(+)</name>
        <dbReference type="ChEBI" id="CHEBI:29103"/>
    </ligand>
</feature>
<evidence type="ECO:0000256" key="4">
    <source>
        <dbReference type="ARBA" id="ARBA00022679"/>
    </source>
</evidence>
<feature type="binding site" evidence="12">
    <location>
        <begin position="233"/>
        <end position="234"/>
    </location>
    <ligand>
        <name>ATP</name>
        <dbReference type="ChEBI" id="CHEBI:30616"/>
    </ligand>
</feature>
<dbReference type="GO" id="GO:0004747">
    <property type="term" value="F:ribokinase activity"/>
    <property type="evidence" value="ECO:0007669"/>
    <property type="project" value="UniProtKB-UniRule"/>
</dbReference>
<feature type="binding site" evidence="12">
    <location>
        <position position="140"/>
    </location>
    <ligand>
        <name>substrate</name>
    </ligand>
</feature>
<evidence type="ECO:0000256" key="12">
    <source>
        <dbReference type="HAMAP-Rule" id="MF_01987"/>
    </source>
</evidence>
<evidence type="ECO:0000256" key="8">
    <source>
        <dbReference type="ARBA" id="ARBA00022840"/>
    </source>
</evidence>
<dbReference type="InterPro" id="IPR011611">
    <property type="entry name" value="PfkB_dom"/>
</dbReference>
<organism evidence="14 15">
    <name type="scientific">Mycolicibacterium brisbanense</name>
    <dbReference type="NCBI Taxonomy" id="146020"/>
    <lineage>
        <taxon>Bacteria</taxon>
        <taxon>Bacillati</taxon>
        <taxon>Actinomycetota</taxon>
        <taxon>Actinomycetes</taxon>
        <taxon>Mycobacteriales</taxon>
        <taxon>Mycobacteriaceae</taxon>
        <taxon>Mycolicibacterium</taxon>
    </lineage>
</organism>
<accession>A0A100W2P5</accession>
<dbReference type="STRING" id="146020.RMCB_4633"/>
<evidence type="ECO:0000256" key="7">
    <source>
        <dbReference type="ARBA" id="ARBA00022777"/>
    </source>
</evidence>
<dbReference type="OrthoDB" id="9775849at2"/>
<dbReference type="EMBL" id="BCSX01000040">
    <property type="protein sequence ID" value="GAS90537.1"/>
    <property type="molecule type" value="Genomic_DNA"/>
</dbReference>